<comment type="similarity">
    <text evidence="1">Belongs to the protein kinase superfamily. ADCK protein kinase family.</text>
</comment>
<dbReference type="EMBL" id="JBHRTR010000037">
    <property type="protein sequence ID" value="MFC3230264.1"/>
    <property type="molecule type" value="Genomic_DNA"/>
</dbReference>
<feature type="domain" description="ABC1 atypical kinase-like" evidence="2">
    <location>
        <begin position="87"/>
        <end position="323"/>
    </location>
</feature>
<evidence type="ECO:0000313" key="3">
    <source>
        <dbReference type="EMBL" id="MFC3230264.1"/>
    </source>
</evidence>
<accession>A0ABV7L6P1</accession>
<keyword evidence="3" id="KW-0418">Kinase</keyword>
<sequence length="465" mass="52007">MTDQSYRDDPSIGGRVRRYARVGTSMGGLAARLAGERYLGMKLDRSAHAADLRAALGGLKGPLMKVAQILSTIPDALPKEYAQELAQLQADAPAMGWPFVKRRMATELGPGWQKAFASFEREAAAAASLGQVHRATAHDGRLLAAKLQYPDMASAVEADLRQLKLIFSIYARYDPSIDTRHIHAEIAERLHEELDYELEARHARLYADMLSGEAGVHVPEVLTELSTDRLLTMTWLDGARMLDQVDRPQADRDRIAMNMFRAWYWPFYGYGVIHGDPHLGNYTVRDDLSLNLLDFGCIRVFPPRFVRGVIDLYHAIERGDRDLAVHAYESWGFRDLTTELVDTLNLWAAFVYAPLLDDRTRRIQEFAAKVGTSSAAAGAEQAVYGRDVAEKVHKQLREFGGVTPPREFVFMDRAAIGLGGVFLRLQAEINWHRLFKELIADFDEKTLAKRQKAALKKAGLTAPAA</sequence>
<proteinExistence type="inferred from homology"/>
<protein>
    <submittedName>
        <fullName evidence="3">ABC1 kinase family protein</fullName>
    </submittedName>
</protein>
<dbReference type="Pfam" id="PF03109">
    <property type="entry name" value="ABC1"/>
    <property type="match status" value="1"/>
</dbReference>
<evidence type="ECO:0000256" key="1">
    <source>
        <dbReference type="ARBA" id="ARBA00009670"/>
    </source>
</evidence>
<organism evidence="3 4">
    <name type="scientific">Marinibaculum pumilum</name>
    <dbReference type="NCBI Taxonomy" id="1766165"/>
    <lineage>
        <taxon>Bacteria</taxon>
        <taxon>Pseudomonadati</taxon>
        <taxon>Pseudomonadota</taxon>
        <taxon>Alphaproteobacteria</taxon>
        <taxon>Rhodospirillales</taxon>
        <taxon>Rhodospirillaceae</taxon>
        <taxon>Marinibaculum</taxon>
    </lineage>
</organism>
<dbReference type="Proteomes" id="UP001595528">
    <property type="component" value="Unassembled WGS sequence"/>
</dbReference>
<dbReference type="InterPro" id="IPR004147">
    <property type="entry name" value="ABC1_dom"/>
</dbReference>
<comment type="caution">
    <text evidence="3">The sequence shown here is derived from an EMBL/GenBank/DDBJ whole genome shotgun (WGS) entry which is preliminary data.</text>
</comment>
<evidence type="ECO:0000313" key="4">
    <source>
        <dbReference type="Proteomes" id="UP001595528"/>
    </source>
</evidence>
<dbReference type="RefSeq" id="WP_379905274.1">
    <property type="nucleotide sequence ID" value="NZ_JBHRTR010000037.1"/>
</dbReference>
<reference evidence="4" key="1">
    <citation type="journal article" date="2019" name="Int. J. Syst. Evol. Microbiol.">
        <title>The Global Catalogue of Microorganisms (GCM) 10K type strain sequencing project: providing services to taxonomists for standard genome sequencing and annotation.</title>
        <authorList>
            <consortium name="The Broad Institute Genomics Platform"/>
            <consortium name="The Broad Institute Genome Sequencing Center for Infectious Disease"/>
            <person name="Wu L."/>
            <person name="Ma J."/>
        </authorList>
    </citation>
    <scope>NUCLEOTIDE SEQUENCE [LARGE SCALE GENOMIC DNA]</scope>
    <source>
        <strain evidence="4">KCTC 42964</strain>
    </source>
</reference>
<dbReference type="InterPro" id="IPR034646">
    <property type="entry name" value="ADCK3_dom"/>
</dbReference>
<dbReference type="InterPro" id="IPR050154">
    <property type="entry name" value="UbiB_kinase"/>
</dbReference>
<dbReference type="PANTHER" id="PTHR10566">
    <property type="entry name" value="CHAPERONE-ACTIVITY OF BC1 COMPLEX CABC1 -RELATED"/>
    <property type="match status" value="1"/>
</dbReference>
<dbReference type="CDD" id="cd13970">
    <property type="entry name" value="ABC1_ADCK3"/>
    <property type="match status" value="1"/>
</dbReference>
<evidence type="ECO:0000259" key="2">
    <source>
        <dbReference type="Pfam" id="PF03109"/>
    </source>
</evidence>
<dbReference type="InterPro" id="IPR011009">
    <property type="entry name" value="Kinase-like_dom_sf"/>
</dbReference>
<dbReference type="PANTHER" id="PTHR10566:SF113">
    <property type="entry name" value="PROTEIN ACTIVITY OF BC1 COMPLEX KINASE 7, CHLOROPLASTIC"/>
    <property type="match status" value="1"/>
</dbReference>
<dbReference type="SUPFAM" id="SSF56112">
    <property type="entry name" value="Protein kinase-like (PK-like)"/>
    <property type="match status" value="1"/>
</dbReference>
<gene>
    <name evidence="3" type="ORF">ACFOGJ_23640</name>
</gene>
<keyword evidence="3" id="KW-0808">Transferase</keyword>
<name>A0ABV7L6P1_9PROT</name>
<keyword evidence="4" id="KW-1185">Reference proteome</keyword>
<dbReference type="GO" id="GO:0016301">
    <property type="term" value="F:kinase activity"/>
    <property type="evidence" value="ECO:0007669"/>
    <property type="project" value="UniProtKB-KW"/>
</dbReference>